<dbReference type="KEGG" id="pfer:IRI77_06615"/>
<gene>
    <name evidence="2" type="ORF">IRI77_06615</name>
</gene>
<dbReference type="InterPro" id="IPR029046">
    <property type="entry name" value="LolA/LolB/LppX"/>
</dbReference>
<organism evidence="2 3">
    <name type="scientific">Paludibaculum fermentans</name>
    <dbReference type="NCBI Taxonomy" id="1473598"/>
    <lineage>
        <taxon>Bacteria</taxon>
        <taxon>Pseudomonadati</taxon>
        <taxon>Acidobacteriota</taxon>
        <taxon>Terriglobia</taxon>
        <taxon>Bryobacterales</taxon>
        <taxon>Bryobacteraceae</taxon>
        <taxon>Paludibaculum</taxon>
    </lineage>
</organism>
<dbReference type="InterPro" id="IPR004564">
    <property type="entry name" value="OM_lipoprot_carrier_LolA-like"/>
</dbReference>
<accession>A0A7S7SLR1</accession>
<dbReference type="RefSeq" id="WP_194451281.1">
    <property type="nucleotide sequence ID" value="NZ_CP063849.1"/>
</dbReference>
<reference evidence="2 3" key="1">
    <citation type="submission" date="2020-10" db="EMBL/GenBank/DDBJ databases">
        <title>Complete genome sequence of Paludibaculum fermentans P105T, a facultatively anaerobic acidobacterium capable of dissimilatory Fe(III) reduction.</title>
        <authorList>
            <person name="Dedysh S.N."/>
            <person name="Beletsky A.V."/>
            <person name="Kulichevskaya I.S."/>
            <person name="Mardanov A.V."/>
            <person name="Ravin N.V."/>
        </authorList>
    </citation>
    <scope>NUCLEOTIDE SEQUENCE [LARGE SCALE GENOMIC DNA]</scope>
    <source>
        <strain evidence="2 3">P105</strain>
    </source>
</reference>
<dbReference type="SUPFAM" id="SSF89392">
    <property type="entry name" value="Prokaryotic lipoproteins and lipoprotein localization factors"/>
    <property type="match status" value="1"/>
</dbReference>
<dbReference type="Proteomes" id="UP000593892">
    <property type="component" value="Chromosome"/>
</dbReference>
<proteinExistence type="predicted"/>
<keyword evidence="1" id="KW-0732">Signal</keyword>
<dbReference type="AlphaFoldDB" id="A0A7S7SLR1"/>
<name>A0A7S7SLR1_PALFE</name>
<dbReference type="Gene3D" id="2.50.20.10">
    <property type="entry name" value="Lipoprotein localisation LolA/LolB/LppX"/>
    <property type="match status" value="1"/>
</dbReference>
<dbReference type="EMBL" id="CP063849">
    <property type="protein sequence ID" value="QOY89619.1"/>
    <property type="molecule type" value="Genomic_DNA"/>
</dbReference>
<sequence length="218" mass="24105">MAALLLGASAQANTLEEALARMDKAAVGFRGLTASLSKTSYTALIKESTVESGTMTLFRPKPRDMRVLIEFNKPEAHAVGFQNKKAQIYMPKANVVQEYDLGKQSSLVDQFLLLGFGTPGSEIKKSYAVKYLGTETVNGVKSDHLDLVPNSEEARKAFRHFEVWVSQADGVTVQMKAHQPSNDYVLFVYTDIKVNPPINDESVRLKLPKGVKKETPQK</sequence>
<keyword evidence="2" id="KW-0449">Lipoprotein</keyword>
<dbReference type="CDD" id="cd16325">
    <property type="entry name" value="LolA"/>
    <property type="match status" value="1"/>
</dbReference>
<evidence type="ECO:0000256" key="1">
    <source>
        <dbReference type="ARBA" id="ARBA00022729"/>
    </source>
</evidence>
<evidence type="ECO:0000313" key="2">
    <source>
        <dbReference type="EMBL" id="QOY89619.1"/>
    </source>
</evidence>
<keyword evidence="3" id="KW-1185">Reference proteome</keyword>
<protein>
    <submittedName>
        <fullName evidence="2">Outer membrane lipoprotein carrier protein LolA</fullName>
    </submittedName>
</protein>
<evidence type="ECO:0000313" key="3">
    <source>
        <dbReference type="Proteomes" id="UP000593892"/>
    </source>
</evidence>